<dbReference type="SUPFAM" id="SSF56112">
    <property type="entry name" value="Protein kinase-like (PK-like)"/>
    <property type="match status" value="1"/>
</dbReference>
<dbReference type="InterPro" id="IPR010734">
    <property type="entry name" value="Copine_C"/>
</dbReference>
<dbReference type="Gene3D" id="3.40.50.410">
    <property type="entry name" value="von Willebrand factor, type A domain"/>
    <property type="match status" value="1"/>
</dbReference>
<gene>
    <name evidence="10" type="ORF">BLNAU_17884</name>
</gene>
<dbReference type="CDD" id="cd07834">
    <property type="entry name" value="STKc_MAPK"/>
    <property type="match status" value="1"/>
</dbReference>
<sequence>MALSKASIFQIQIHRVFIRVFIESEDPDSQKQSFSLVLRPPTADDVVDTLVVALHPSSFQSPDRLLLDLSEIATQRFLRVAASALYQTCDTLQDAFSTQSDLHTALGMIFQPLAPVVVLSVSESSYCLCLLLQYLSTLVNPSPSTETLLQADSYGMFLFSKRVAFMTSKNPTTFSFTIPKGYSVEKLMGRGTYGVVCAATNTKTNERVAIKKVHDTFDRTLDLKRALREIRILTRVSHQNVLSCKDLFKPPSFAGWRDLYWTSELMQSDLHKILSSSQTLTDEHIQFFMYQVVCGLRYLHSANIVHRDLKPANILINRNCDLKIADFGLVSSDSPDVAIPKTLYVQTRWYRAPELLLGNTSYTPAVDVWSLGCILIEMYIRRPAFTGSNYMSQLERYYSVLPLPTDHEMKLIEKRKACEFLRSLPTPKYTLKSFFAHHKVTVPPEAIDLISKLLQFDPTKRPTLDSVLTHPFLRSYRGSGDETLYTSSTPLLDLRYEAKSTKQTLKHILFHEMLRFHPNSAKDLDYSLPPEERVACEIANPDICSFFNDDSSVRSKINHSVSIDSQERLKKPGSKKFSSIVSINSLSTKENSRTISPTNTTNTGVRLPTLSSKSPTCPSLCSAHSSAHNSIAHSHNDIVVMPSLCLCLVALSLSVKFKGKTFNLEPLTKTDKTYYSFDAPEEKIHFNVLKPLDLSVFKECESQPSDSLAVSLFGDPDMQVCWNVGLSEKSTYTLLSNPAGLQISYKSDQSTDFVMNFLCGKEASQFVGNRDANYNYEVNITHPGGCGKGGGNDVFGIVFFIILLVAVVLYFAIGIPICACGMKKTGKEVIPFINFWIALPKLFIDGIKFMFSPCCKSKADYTEGYYKLASAFVFITSRSFHYCSYFDECDCEVLSCTVKMGASNSKAIADKYKNILDVQNDLRKNGLESSNLVFGIDYTKSNLYMGKDSFGGRCLHDVTVSNPYTEVIQILGETLEPFDDDHIIPTFGFGDAYTADKSVFPFYPDKEPHGFREVLERYVQITPGITMSGPTSFAPIVNKTIEIVKQRKGYHILVIVTDGQVTSEAETIEAIREASKYPISIVCIGVGDGPWDEMVKLDDRIKGRKFDNFQFVDFMALRRRFSENFPPAFSLHCLMEIPQQYKLIRKLGLL</sequence>
<evidence type="ECO:0000256" key="5">
    <source>
        <dbReference type="ARBA" id="ARBA00022989"/>
    </source>
</evidence>
<dbReference type="InterPro" id="IPR002035">
    <property type="entry name" value="VWF_A"/>
</dbReference>
<name>A0ABQ9X5Z5_9EUKA</name>
<dbReference type="Pfam" id="PF00069">
    <property type="entry name" value="Pkinase"/>
    <property type="match status" value="1"/>
</dbReference>
<evidence type="ECO:0000259" key="9">
    <source>
        <dbReference type="PROSITE" id="PS50011"/>
    </source>
</evidence>
<dbReference type="InterPro" id="IPR008271">
    <property type="entry name" value="Ser/Thr_kinase_AS"/>
</dbReference>
<protein>
    <submittedName>
        <fullName evidence="10">Mitogen-activated protein kinase</fullName>
        <ecNumber evidence="10">2.7.11.24</ecNumber>
    </submittedName>
</protein>
<dbReference type="Proteomes" id="UP001281761">
    <property type="component" value="Unassembled WGS sequence"/>
</dbReference>
<reference evidence="10 11" key="1">
    <citation type="journal article" date="2022" name="bioRxiv">
        <title>Genomics of Preaxostyla Flagellates Illuminates Evolutionary Transitions and the Path Towards Mitochondrial Loss.</title>
        <authorList>
            <person name="Novak L.V.F."/>
            <person name="Treitli S.C."/>
            <person name="Pyrih J."/>
            <person name="Halakuc P."/>
            <person name="Pipaliya S.V."/>
            <person name="Vacek V."/>
            <person name="Brzon O."/>
            <person name="Soukal P."/>
            <person name="Eme L."/>
            <person name="Dacks J.B."/>
            <person name="Karnkowska A."/>
            <person name="Elias M."/>
            <person name="Hampl V."/>
        </authorList>
    </citation>
    <scope>NUCLEOTIDE SEQUENCE [LARGE SCALE GENOMIC DNA]</scope>
    <source>
        <strain evidence="10">NAU3</strain>
        <tissue evidence="10">Gut</tissue>
    </source>
</reference>
<evidence type="ECO:0000256" key="2">
    <source>
        <dbReference type="ARBA" id="ARBA00022527"/>
    </source>
</evidence>
<dbReference type="Pfam" id="PF09451">
    <property type="entry name" value="ATG27"/>
    <property type="match status" value="1"/>
</dbReference>
<dbReference type="InterPro" id="IPR052079">
    <property type="entry name" value="E3_ligase/Copine_domain"/>
</dbReference>
<keyword evidence="2" id="KW-0723">Serine/threonine-protein kinase</keyword>
<dbReference type="PROSITE" id="PS50011">
    <property type="entry name" value="PROTEIN_KINASE_DOM"/>
    <property type="match status" value="1"/>
</dbReference>
<dbReference type="Gene3D" id="3.30.200.20">
    <property type="entry name" value="Phosphorylase Kinase, domain 1"/>
    <property type="match status" value="1"/>
</dbReference>
<dbReference type="InterPro" id="IPR003527">
    <property type="entry name" value="MAP_kinase_CS"/>
</dbReference>
<evidence type="ECO:0000256" key="4">
    <source>
        <dbReference type="ARBA" id="ARBA00022729"/>
    </source>
</evidence>
<dbReference type="InterPro" id="IPR011009">
    <property type="entry name" value="Kinase-like_dom_sf"/>
</dbReference>
<dbReference type="PROSITE" id="PS00108">
    <property type="entry name" value="PROTEIN_KINASE_ST"/>
    <property type="match status" value="1"/>
</dbReference>
<keyword evidence="11" id="KW-1185">Reference proteome</keyword>
<dbReference type="EMBL" id="JARBJD010000208">
    <property type="protein sequence ID" value="KAK2947179.1"/>
    <property type="molecule type" value="Genomic_DNA"/>
</dbReference>
<evidence type="ECO:0000256" key="1">
    <source>
        <dbReference type="ARBA" id="ARBA00004167"/>
    </source>
</evidence>
<feature type="domain" description="Protein kinase" evidence="9">
    <location>
        <begin position="182"/>
        <end position="473"/>
    </location>
</feature>
<evidence type="ECO:0000313" key="11">
    <source>
        <dbReference type="Proteomes" id="UP001281761"/>
    </source>
</evidence>
<dbReference type="GO" id="GO:0004707">
    <property type="term" value="F:MAP kinase activity"/>
    <property type="evidence" value="ECO:0007669"/>
    <property type="project" value="UniProtKB-EC"/>
</dbReference>
<evidence type="ECO:0000256" key="3">
    <source>
        <dbReference type="ARBA" id="ARBA00022692"/>
    </source>
</evidence>
<dbReference type="InterPro" id="IPR000719">
    <property type="entry name" value="Prot_kinase_dom"/>
</dbReference>
<evidence type="ECO:0000256" key="7">
    <source>
        <dbReference type="SAM" id="MobiDB-lite"/>
    </source>
</evidence>
<evidence type="ECO:0000256" key="8">
    <source>
        <dbReference type="SAM" id="Phobius"/>
    </source>
</evidence>
<comment type="subcellular location">
    <subcellularLocation>
        <location evidence="1">Membrane</location>
        <topology evidence="1">Single-pass membrane protein</topology>
    </subcellularLocation>
</comment>
<organism evidence="10 11">
    <name type="scientific">Blattamonas nauphoetae</name>
    <dbReference type="NCBI Taxonomy" id="2049346"/>
    <lineage>
        <taxon>Eukaryota</taxon>
        <taxon>Metamonada</taxon>
        <taxon>Preaxostyla</taxon>
        <taxon>Oxymonadida</taxon>
        <taxon>Blattamonas</taxon>
    </lineage>
</organism>
<dbReference type="PANTHER" id="PTHR45751">
    <property type="entry name" value="COPINE FAMILY PROTEIN 1"/>
    <property type="match status" value="1"/>
</dbReference>
<evidence type="ECO:0000256" key="6">
    <source>
        <dbReference type="ARBA" id="ARBA00023136"/>
    </source>
</evidence>
<evidence type="ECO:0000313" key="10">
    <source>
        <dbReference type="EMBL" id="KAK2947179.1"/>
    </source>
</evidence>
<dbReference type="Pfam" id="PF07002">
    <property type="entry name" value="Copine"/>
    <property type="match status" value="1"/>
</dbReference>
<feature type="region of interest" description="Disordered" evidence="7">
    <location>
        <begin position="591"/>
        <end position="611"/>
    </location>
</feature>
<keyword evidence="3 8" id="KW-0812">Transmembrane</keyword>
<keyword evidence="10" id="KW-0418">Kinase</keyword>
<dbReference type="InterPro" id="IPR018939">
    <property type="entry name" value="Autophagy-rel_prot_27"/>
</dbReference>
<dbReference type="InterPro" id="IPR036465">
    <property type="entry name" value="vWFA_dom_sf"/>
</dbReference>
<proteinExistence type="predicted"/>
<keyword evidence="10" id="KW-0808">Transferase</keyword>
<feature type="transmembrane region" description="Helical" evidence="8">
    <location>
        <begin position="829"/>
        <end position="851"/>
    </location>
</feature>
<dbReference type="SUPFAM" id="SSF53300">
    <property type="entry name" value="vWA-like"/>
    <property type="match status" value="1"/>
</dbReference>
<dbReference type="SMART" id="SM00327">
    <property type="entry name" value="VWA"/>
    <property type="match status" value="1"/>
</dbReference>
<accession>A0ABQ9X5Z5</accession>
<feature type="transmembrane region" description="Helical" evidence="8">
    <location>
        <begin position="794"/>
        <end position="817"/>
    </location>
</feature>
<keyword evidence="5 8" id="KW-1133">Transmembrane helix</keyword>
<comment type="caution">
    <text evidence="10">The sequence shown here is derived from an EMBL/GenBank/DDBJ whole genome shotgun (WGS) entry which is preliminary data.</text>
</comment>
<keyword evidence="6 8" id="KW-0472">Membrane</keyword>
<dbReference type="PROSITE" id="PS01351">
    <property type="entry name" value="MAPK"/>
    <property type="match status" value="1"/>
</dbReference>
<dbReference type="EC" id="2.7.11.24" evidence="10"/>
<keyword evidence="4" id="KW-0732">Signal</keyword>
<dbReference type="Gene3D" id="1.10.510.10">
    <property type="entry name" value="Transferase(Phosphotransferase) domain 1"/>
    <property type="match status" value="1"/>
</dbReference>
<dbReference type="SMART" id="SM00220">
    <property type="entry name" value="S_TKc"/>
    <property type="match status" value="1"/>
</dbReference>
<dbReference type="PANTHER" id="PTHR45751:SF11">
    <property type="entry name" value="COPINE FAMILY PROTEIN 2"/>
    <property type="match status" value="1"/>
</dbReference>